<keyword evidence="2" id="KW-0812">Transmembrane</keyword>
<accession>A0A2W4VQW6</accession>
<dbReference type="Proteomes" id="UP000249354">
    <property type="component" value="Unassembled WGS sequence"/>
</dbReference>
<reference evidence="4 5" key="2">
    <citation type="submission" date="2018-06" db="EMBL/GenBank/DDBJ databases">
        <title>Metagenomic assembly of (sub)arctic Cyanobacteria and their associated microbiome from non-axenic cultures.</title>
        <authorList>
            <person name="Baurain D."/>
        </authorList>
    </citation>
    <scope>NUCLEOTIDE SEQUENCE [LARGE SCALE GENOMIC DNA]</scope>
    <source>
        <strain evidence="4">ULC129bin1</strain>
    </source>
</reference>
<evidence type="ECO:0000259" key="3">
    <source>
        <dbReference type="Pfam" id="PF00892"/>
    </source>
</evidence>
<sequence length="82" mass="9186">MAKNIWVQSLLAVLTSLLFAGSFVAGKYTTSEMSPLMITLLRYAIASLFLHCLVWVQAKKGSYFVSRSIWLLKKNVSIAYPV</sequence>
<dbReference type="GO" id="GO:0016020">
    <property type="term" value="C:membrane"/>
    <property type="evidence" value="ECO:0007669"/>
    <property type="project" value="InterPro"/>
</dbReference>
<reference evidence="5" key="1">
    <citation type="submission" date="2018-04" db="EMBL/GenBank/DDBJ databases">
        <authorList>
            <person name="Cornet L."/>
        </authorList>
    </citation>
    <scope>NUCLEOTIDE SEQUENCE [LARGE SCALE GENOMIC DNA]</scope>
</reference>
<comment type="caution">
    <text evidence="4">The sequence shown here is derived from an EMBL/GenBank/DDBJ whole genome shotgun (WGS) entry which is preliminary data.</text>
</comment>
<dbReference type="AlphaFoldDB" id="A0A2W4VQW6"/>
<dbReference type="InterPro" id="IPR000620">
    <property type="entry name" value="EamA_dom"/>
</dbReference>
<keyword evidence="2" id="KW-0472">Membrane</keyword>
<name>A0A2W4VQW6_9CYAN</name>
<feature type="transmembrane region" description="Helical" evidence="2">
    <location>
        <begin position="36"/>
        <end position="56"/>
    </location>
</feature>
<gene>
    <name evidence="4" type="ORF">DCF25_14700</name>
</gene>
<dbReference type="Pfam" id="PF00892">
    <property type="entry name" value="EamA"/>
    <property type="match status" value="1"/>
</dbReference>
<proteinExistence type="inferred from homology"/>
<comment type="similarity">
    <text evidence="1">Belongs to the EamA transporter family.</text>
</comment>
<dbReference type="EMBL" id="QBMC01000105">
    <property type="protein sequence ID" value="PZO14661.1"/>
    <property type="molecule type" value="Genomic_DNA"/>
</dbReference>
<evidence type="ECO:0000256" key="2">
    <source>
        <dbReference type="SAM" id="Phobius"/>
    </source>
</evidence>
<evidence type="ECO:0000313" key="4">
    <source>
        <dbReference type="EMBL" id="PZO14661.1"/>
    </source>
</evidence>
<organism evidence="4 5">
    <name type="scientific">Leptolyngbya foveolarum</name>
    <dbReference type="NCBI Taxonomy" id="47253"/>
    <lineage>
        <taxon>Bacteria</taxon>
        <taxon>Bacillati</taxon>
        <taxon>Cyanobacteriota</taxon>
        <taxon>Cyanophyceae</taxon>
        <taxon>Leptolyngbyales</taxon>
        <taxon>Leptolyngbyaceae</taxon>
        <taxon>Leptolyngbya group</taxon>
        <taxon>Leptolyngbya</taxon>
    </lineage>
</organism>
<evidence type="ECO:0000313" key="5">
    <source>
        <dbReference type="Proteomes" id="UP000249354"/>
    </source>
</evidence>
<keyword evidence="2" id="KW-1133">Transmembrane helix</keyword>
<feature type="domain" description="EamA" evidence="3">
    <location>
        <begin position="10"/>
        <end position="70"/>
    </location>
</feature>
<protein>
    <recommendedName>
        <fullName evidence="3">EamA domain-containing protein</fullName>
    </recommendedName>
</protein>
<evidence type="ECO:0000256" key="1">
    <source>
        <dbReference type="ARBA" id="ARBA00007362"/>
    </source>
</evidence>